<accession>A0A841CDY4</accession>
<feature type="domain" description="Thioredoxin" evidence="4">
    <location>
        <begin position="59"/>
        <end position="205"/>
    </location>
</feature>
<dbReference type="GO" id="GO:0016853">
    <property type="term" value="F:isomerase activity"/>
    <property type="evidence" value="ECO:0007669"/>
    <property type="project" value="UniProtKB-KW"/>
</dbReference>
<dbReference type="AlphaFoldDB" id="A0A841CDY4"/>
<dbReference type="PANTHER" id="PTHR42852">
    <property type="entry name" value="THIOL:DISULFIDE INTERCHANGE PROTEIN DSBE"/>
    <property type="match status" value="1"/>
</dbReference>
<evidence type="ECO:0000259" key="4">
    <source>
        <dbReference type="PROSITE" id="PS51352"/>
    </source>
</evidence>
<keyword evidence="6" id="KW-1185">Reference proteome</keyword>
<dbReference type="CDD" id="cd02966">
    <property type="entry name" value="TlpA_like_family"/>
    <property type="match status" value="1"/>
</dbReference>
<comment type="subcellular location">
    <subcellularLocation>
        <location evidence="1">Cell envelope</location>
    </subcellularLocation>
</comment>
<evidence type="ECO:0000256" key="1">
    <source>
        <dbReference type="ARBA" id="ARBA00004196"/>
    </source>
</evidence>
<dbReference type="GO" id="GO:0016491">
    <property type="term" value="F:oxidoreductase activity"/>
    <property type="evidence" value="ECO:0007669"/>
    <property type="project" value="InterPro"/>
</dbReference>
<proteinExistence type="predicted"/>
<dbReference type="Gene3D" id="3.40.30.10">
    <property type="entry name" value="Glutaredoxin"/>
    <property type="match status" value="1"/>
</dbReference>
<dbReference type="Pfam" id="PF08534">
    <property type="entry name" value="Redoxin"/>
    <property type="match status" value="1"/>
</dbReference>
<keyword evidence="5" id="KW-0413">Isomerase</keyword>
<keyword evidence="2" id="KW-0201">Cytochrome c-type biogenesis</keyword>
<evidence type="ECO:0000256" key="3">
    <source>
        <dbReference type="SAM" id="MobiDB-lite"/>
    </source>
</evidence>
<sequence>MSRRARWAVVVLVLALAGVVALWPRTPDPDPVPPPNGSTGQESNARTKSPEDVLLMRNQAALRPCPRGEGGPPRLQGVQVTCLGDGERLDVATALSGRVLVNFWATWCVPCQEELKVLDAYAQQPGAIPVLAVLVESKEADGLELLAKLGVHLPAVFDEADAVRKAVRPRPGLPLSYLVGADGALTEITDPVVLTSVEQVREVVG</sequence>
<dbReference type="InterPro" id="IPR017937">
    <property type="entry name" value="Thioredoxin_CS"/>
</dbReference>
<dbReference type="InterPro" id="IPR036249">
    <property type="entry name" value="Thioredoxin-like_sf"/>
</dbReference>
<dbReference type="InterPro" id="IPR050553">
    <property type="entry name" value="Thioredoxin_ResA/DsbE_sf"/>
</dbReference>
<evidence type="ECO:0000313" key="6">
    <source>
        <dbReference type="Proteomes" id="UP000547510"/>
    </source>
</evidence>
<dbReference type="EMBL" id="JACHJN010000004">
    <property type="protein sequence ID" value="MBB5956742.1"/>
    <property type="molecule type" value="Genomic_DNA"/>
</dbReference>
<feature type="region of interest" description="Disordered" evidence="3">
    <location>
        <begin position="24"/>
        <end position="51"/>
    </location>
</feature>
<name>A0A841CDY4_9PSEU</name>
<dbReference type="GO" id="GO:0030313">
    <property type="term" value="C:cell envelope"/>
    <property type="evidence" value="ECO:0007669"/>
    <property type="project" value="UniProtKB-SubCell"/>
</dbReference>
<evidence type="ECO:0000313" key="5">
    <source>
        <dbReference type="EMBL" id="MBB5956742.1"/>
    </source>
</evidence>
<comment type="caution">
    <text evidence="5">The sequence shown here is derived from an EMBL/GenBank/DDBJ whole genome shotgun (WGS) entry which is preliminary data.</text>
</comment>
<evidence type="ECO:0000256" key="2">
    <source>
        <dbReference type="ARBA" id="ARBA00022748"/>
    </source>
</evidence>
<dbReference type="RefSeq" id="WP_184691501.1">
    <property type="nucleotide sequence ID" value="NZ_JACHJN010000004.1"/>
</dbReference>
<dbReference type="InterPro" id="IPR013766">
    <property type="entry name" value="Thioredoxin_domain"/>
</dbReference>
<organism evidence="5 6">
    <name type="scientific">Saccharothrix tamanrassetensis</name>
    <dbReference type="NCBI Taxonomy" id="1051531"/>
    <lineage>
        <taxon>Bacteria</taxon>
        <taxon>Bacillati</taxon>
        <taxon>Actinomycetota</taxon>
        <taxon>Actinomycetes</taxon>
        <taxon>Pseudonocardiales</taxon>
        <taxon>Pseudonocardiaceae</taxon>
        <taxon>Saccharothrix</taxon>
    </lineage>
</organism>
<feature type="compositionally biased region" description="Polar residues" evidence="3">
    <location>
        <begin position="37"/>
        <end position="47"/>
    </location>
</feature>
<dbReference type="PROSITE" id="PS00194">
    <property type="entry name" value="THIOREDOXIN_1"/>
    <property type="match status" value="1"/>
</dbReference>
<reference evidence="5 6" key="1">
    <citation type="submission" date="2020-08" db="EMBL/GenBank/DDBJ databases">
        <title>Genomic Encyclopedia of Type Strains, Phase III (KMG-III): the genomes of soil and plant-associated and newly described type strains.</title>
        <authorList>
            <person name="Whitman W."/>
        </authorList>
    </citation>
    <scope>NUCLEOTIDE SEQUENCE [LARGE SCALE GENOMIC DNA]</scope>
    <source>
        <strain evidence="5 6">CECT 8640</strain>
    </source>
</reference>
<gene>
    <name evidence="5" type="ORF">FHS29_003328</name>
</gene>
<dbReference type="SUPFAM" id="SSF52833">
    <property type="entry name" value="Thioredoxin-like"/>
    <property type="match status" value="1"/>
</dbReference>
<dbReference type="InterPro" id="IPR013740">
    <property type="entry name" value="Redoxin"/>
</dbReference>
<dbReference type="PANTHER" id="PTHR42852:SF13">
    <property type="entry name" value="PROTEIN DIPZ"/>
    <property type="match status" value="1"/>
</dbReference>
<dbReference type="PROSITE" id="PS51352">
    <property type="entry name" value="THIOREDOXIN_2"/>
    <property type="match status" value="1"/>
</dbReference>
<protein>
    <submittedName>
        <fullName evidence="5">Thiol-disulfide isomerase/thioredoxin</fullName>
    </submittedName>
</protein>
<dbReference type="GO" id="GO:0017004">
    <property type="term" value="P:cytochrome complex assembly"/>
    <property type="evidence" value="ECO:0007669"/>
    <property type="project" value="UniProtKB-KW"/>
</dbReference>
<dbReference type="Proteomes" id="UP000547510">
    <property type="component" value="Unassembled WGS sequence"/>
</dbReference>